<evidence type="ECO:0000256" key="1">
    <source>
        <dbReference type="SAM" id="Phobius"/>
    </source>
</evidence>
<keyword evidence="1" id="KW-0812">Transmembrane</keyword>
<feature type="transmembrane region" description="Helical" evidence="1">
    <location>
        <begin position="39"/>
        <end position="56"/>
    </location>
</feature>
<dbReference type="OrthoDB" id="2426108at2"/>
<keyword evidence="1" id="KW-0472">Membrane</keyword>
<dbReference type="Proteomes" id="UP000275076">
    <property type="component" value="Unassembled WGS sequence"/>
</dbReference>
<evidence type="ECO:0000313" key="3">
    <source>
        <dbReference type="Proteomes" id="UP000275076"/>
    </source>
</evidence>
<reference evidence="2 3" key="1">
    <citation type="submission" date="2018-10" db="EMBL/GenBank/DDBJ databases">
        <title>Draft genome sequence of Bacillus salarius IM0101, isolated from a hypersaline soil in Inner Mongolia, China.</title>
        <authorList>
            <person name="Yamprayoonswat W."/>
            <person name="Boonvisut S."/>
            <person name="Jumpathong W."/>
            <person name="Sittihan S."/>
            <person name="Ruangsuj P."/>
            <person name="Wanthongcharoen S."/>
            <person name="Thongpramul N."/>
            <person name="Pimmason S."/>
            <person name="Yu B."/>
            <person name="Yasawong M."/>
        </authorList>
    </citation>
    <scope>NUCLEOTIDE SEQUENCE [LARGE SCALE GENOMIC DNA]</scope>
    <source>
        <strain evidence="2 3">IM0101</strain>
    </source>
</reference>
<dbReference type="EMBL" id="RBVX01000004">
    <property type="protein sequence ID" value="RSL34211.1"/>
    <property type="molecule type" value="Genomic_DNA"/>
</dbReference>
<dbReference type="AlphaFoldDB" id="A0A3R9P9C7"/>
<accession>A0A3R9P9C7</accession>
<keyword evidence="3" id="KW-1185">Reference proteome</keyword>
<evidence type="ECO:0000313" key="2">
    <source>
        <dbReference type="EMBL" id="RSL34211.1"/>
    </source>
</evidence>
<dbReference type="RefSeq" id="WP_125555034.1">
    <property type="nucleotide sequence ID" value="NZ_RBVX01000004.1"/>
</dbReference>
<keyword evidence="1" id="KW-1133">Transmembrane helix</keyword>
<organism evidence="2 3">
    <name type="scientific">Salibacterium salarium</name>
    <dbReference type="NCBI Taxonomy" id="284579"/>
    <lineage>
        <taxon>Bacteria</taxon>
        <taxon>Bacillati</taxon>
        <taxon>Bacillota</taxon>
        <taxon>Bacilli</taxon>
        <taxon>Bacillales</taxon>
        <taxon>Bacillaceae</taxon>
    </lineage>
</organism>
<proteinExistence type="predicted"/>
<gene>
    <name evidence="2" type="ORF">D7Z54_06515</name>
</gene>
<sequence>MIASMYERRMKAANRIAVVIFLIGIVVLLIDWPDSSDDWFNLISIGILGLLMISIARSSRQKYLDVKDIHIPDSNVPLNELDHLVLKKEVSLFPRLLLFEKSGFFAGVVKPIRVISLLYPLSLLLRDSLIMMIPISYGVFNNENNLLFTFKKSGIKQSTVIIKNEKGKHIGTYEQDNFKKIMNITGRLKNAEGDIILPVETQGLAGDFTLFDKQGRQWAHFYHGYFPYEYTDLFSDTENNIVYLSDDLDKSSKRLLIGLISYMFLTRNSR</sequence>
<feature type="transmembrane region" description="Helical" evidence="1">
    <location>
        <begin position="12"/>
        <end position="33"/>
    </location>
</feature>
<protein>
    <submittedName>
        <fullName evidence="2">Uncharacterized protein</fullName>
    </submittedName>
</protein>
<comment type="caution">
    <text evidence="2">The sequence shown here is derived from an EMBL/GenBank/DDBJ whole genome shotgun (WGS) entry which is preliminary data.</text>
</comment>
<name>A0A3R9P9C7_9BACI</name>